<protein>
    <submittedName>
        <fullName evidence="2">DUF308 domain-containing protein</fullName>
    </submittedName>
</protein>
<accession>A0ABS2AQ57</accession>
<name>A0ABS2AQ57_9ACTN</name>
<keyword evidence="1" id="KW-0812">Transmembrane</keyword>
<feature type="transmembrane region" description="Helical" evidence="1">
    <location>
        <begin position="77"/>
        <end position="95"/>
    </location>
</feature>
<reference evidence="2 3" key="1">
    <citation type="submission" date="2021-01" db="EMBL/GenBank/DDBJ databases">
        <title>Actinoplanes sp. nov. LDG1-06 isolated from lichen.</title>
        <authorList>
            <person name="Saeng-In P."/>
            <person name="Phongsopitanun W."/>
            <person name="Kanchanasin P."/>
            <person name="Yuki M."/>
            <person name="Kudo T."/>
            <person name="Ohkuma M."/>
            <person name="Tanasupawat S."/>
        </authorList>
    </citation>
    <scope>NUCLEOTIDE SEQUENCE [LARGE SCALE GENOMIC DNA]</scope>
    <source>
        <strain evidence="2 3">LDG1-06</strain>
    </source>
</reference>
<keyword evidence="1" id="KW-1133">Transmembrane helix</keyword>
<feature type="transmembrane region" description="Helical" evidence="1">
    <location>
        <begin position="101"/>
        <end position="125"/>
    </location>
</feature>
<sequence length="192" mass="20006">MSTVSPPTPAQLFRSATRAFWWLGIAGALTSIVLGVLALVWPGETLFVGAAIFGVWLLVHGVINIMQALTSDREDGAARALTAVVGVLFVVAGVICLRNVVVSLIVIATLIGISWLIGGITGVVNAFAGGYDATGRLVVGLLGAVTILGGLVVLFWPGPSLATIVWLTGIWLLVMGVIQLVLVLRHRPGHLV</sequence>
<gene>
    <name evidence="2" type="ORF">JIG36_41530</name>
</gene>
<feature type="transmembrane region" description="Helical" evidence="1">
    <location>
        <begin position="46"/>
        <end position="65"/>
    </location>
</feature>
<dbReference type="InterPro" id="IPR005325">
    <property type="entry name" value="DUF308_memb"/>
</dbReference>
<dbReference type="PANTHER" id="PTHR34989">
    <property type="entry name" value="PROTEIN HDED"/>
    <property type="match status" value="1"/>
</dbReference>
<evidence type="ECO:0000313" key="3">
    <source>
        <dbReference type="Proteomes" id="UP000632138"/>
    </source>
</evidence>
<organism evidence="2 3">
    <name type="scientific">Paractinoplanes ovalisporus</name>
    <dbReference type="NCBI Taxonomy" id="2810368"/>
    <lineage>
        <taxon>Bacteria</taxon>
        <taxon>Bacillati</taxon>
        <taxon>Actinomycetota</taxon>
        <taxon>Actinomycetes</taxon>
        <taxon>Micromonosporales</taxon>
        <taxon>Micromonosporaceae</taxon>
        <taxon>Paractinoplanes</taxon>
    </lineage>
</organism>
<proteinExistence type="predicted"/>
<dbReference type="Pfam" id="PF03729">
    <property type="entry name" value="DUF308"/>
    <property type="match status" value="2"/>
</dbReference>
<feature type="transmembrane region" description="Helical" evidence="1">
    <location>
        <begin position="20"/>
        <end position="40"/>
    </location>
</feature>
<dbReference type="RefSeq" id="WP_203382231.1">
    <property type="nucleotide sequence ID" value="NZ_JAENHP010000023.1"/>
</dbReference>
<comment type="caution">
    <text evidence="2">The sequence shown here is derived from an EMBL/GenBank/DDBJ whole genome shotgun (WGS) entry which is preliminary data.</text>
</comment>
<dbReference type="InterPro" id="IPR052712">
    <property type="entry name" value="Acid_resist_chaperone_HdeD"/>
</dbReference>
<dbReference type="EMBL" id="JAENHP010000023">
    <property type="protein sequence ID" value="MBM2622004.1"/>
    <property type="molecule type" value="Genomic_DNA"/>
</dbReference>
<dbReference type="Proteomes" id="UP000632138">
    <property type="component" value="Unassembled WGS sequence"/>
</dbReference>
<feature type="transmembrane region" description="Helical" evidence="1">
    <location>
        <begin position="137"/>
        <end position="158"/>
    </location>
</feature>
<keyword evidence="1" id="KW-0472">Membrane</keyword>
<keyword evidence="3" id="KW-1185">Reference proteome</keyword>
<feature type="transmembrane region" description="Helical" evidence="1">
    <location>
        <begin position="164"/>
        <end position="184"/>
    </location>
</feature>
<evidence type="ECO:0000313" key="2">
    <source>
        <dbReference type="EMBL" id="MBM2622004.1"/>
    </source>
</evidence>
<dbReference type="PANTHER" id="PTHR34989:SF1">
    <property type="entry name" value="PROTEIN HDED"/>
    <property type="match status" value="1"/>
</dbReference>
<evidence type="ECO:0000256" key="1">
    <source>
        <dbReference type="SAM" id="Phobius"/>
    </source>
</evidence>